<comment type="caution">
    <text evidence="1">The sequence shown here is derived from an EMBL/GenBank/DDBJ whole genome shotgun (WGS) entry which is preliminary data.</text>
</comment>
<reference evidence="1" key="1">
    <citation type="submission" date="2023-06" db="EMBL/GenBank/DDBJ databases">
        <title>Genome-scale phylogeny and comparative genomics of the fungal order Sordariales.</title>
        <authorList>
            <consortium name="Lawrence Berkeley National Laboratory"/>
            <person name="Hensen N."/>
            <person name="Bonometti L."/>
            <person name="Westerberg I."/>
            <person name="Brannstrom I.O."/>
            <person name="Guillou S."/>
            <person name="Cros-Aarteil S."/>
            <person name="Calhoun S."/>
            <person name="Haridas S."/>
            <person name="Kuo A."/>
            <person name="Mondo S."/>
            <person name="Pangilinan J."/>
            <person name="Riley R."/>
            <person name="Labutti K."/>
            <person name="Andreopoulos B."/>
            <person name="Lipzen A."/>
            <person name="Chen C."/>
            <person name="Yanf M."/>
            <person name="Daum C."/>
            <person name="Ng V."/>
            <person name="Clum A."/>
            <person name="Steindorff A."/>
            <person name="Ohm R."/>
            <person name="Martin F."/>
            <person name="Silar P."/>
            <person name="Natvig D."/>
            <person name="Lalanne C."/>
            <person name="Gautier V."/>
            <person name="Ament-Velasquez S.L."/>
            <person name="Kruys A."/>
            <person name="Hutchinson M.I."/>
            <person name="Powell A.J."/>
            <person name="Barry K."/>
            <person name="Miller A.N."/>
            <person name="Grigoriev I.V."/>
            <person name="Debuchy R."/>
            <person name="Gladieux P."/>
            <person name="Thoren M.H."/>
            <person name="Johannesson H."/>
        </authorList>
    </citation>
    <scope>NUCLEOTIDE SEQUENCE</scope>
    <source>
        <strain evidence="1">CBS 606.72</strain>
    </source>
</reference>
<evidence type="ECO:0000313" key="2">
    <source>
        <dbReference type="Proteomes" id="UP001175000"/>
    </source>
</evidence>
<protein>
    <submittedName>
        <fullName evidence="1">Uncharacterized protein</fullName>
    </submittedName>
</protein>
<dbReference type="Proteomes" id="UP001175000">
    <property type="component" value="Unassembled WGS sequence"/>
</dbReference>
<accession>A0AA40CDG5</accession>
<gene>
    <name evidence="1" type="ORF">B0T14DRAFT_67719</name>
</gene>
<sequence>MHVAFEGVESAAVDCSIVSACKPFEGWHCGEIVCHDVRQDSRWSVWLAPCVLTNIAFSHRCSLWRKVQFAPQFEQKERQTRRGKSRDRGKLVRFSINILPDESLESAVSGLVFGVACDESLPWCFHLVNQHEQVPNPGDMSSRQFLWPCGKKAGLPSRCPSIAGETLVPVQRCRRLGPDLSMYKMKDLIRLVDSALSPNPSEQIFASCR</sequence>
<organism evidence="1 2">
    <name type="scientific">Immersiella caudata</name>
    <dbReference type="NCBI Taxonomy" id="314043"/>
    <lineage>
        <taxon>Eukaryota</taxon>
        <taxon>Fungi</taxon>
        <taxon>Dikarya</taxon>
        <taxon>Ascomycota</taxon>
        <taxon>Pezizomycotina</taxon>
        <taxon>Sordariomycetes</taxon>
        <taxon>Sordariomycetidae</taxon>
        <taxon>Sordariales</taxon>
        <taxon>Lasiosphaeriaceae</taxon>
        <taxon>Immersiella</taxon>
    </lineage>
</organism>
<dbReference type="AlphaFoldDB" id="A0AA40CDG5"/>
<evidence type="ECO:0000313" key="1">
    <source>
        <dbReference type="EMBL" id="KAK0633409.1"/>
    </source>
</evidence>
<name>A0AA40CDG5_9PEZI</name>
<proteinExistence type="predicted"/>
<keyword evidence="2" id="KW-1185">Reference proteome</keyword>
<dbReference type="EMBL" id="JAULSU010000001">
    <property type="protein sequence ID" value="KAK0633409.1"/>
    <property type="molecule type" value="Genomic_DNA"/>
</dbReference>